<evidence type="ECO:0000313" key="2">
    <source>
        <dbReference type="Proteomes" id="UP000054908"/>
    </source>
</evidence>
<keyword evidence="2" id="KW-1185">Reference proteome</keyword>
<gene>
    <name evidence="1" type="ORF">Lmac_3063</name>
</gene>
<dbReference type="PATRIC" id="fig|466.6.peg.3277"/>
<dbReference type="Proteomes" id="UP000054908">
    <property type="component" value="Unassembled WGS sequence"/>
</dbReference>
<dbReference type="InterPro" id="IPR025350">
    <property type="entry name" value="DUF4254"/>
</dbReference>
<protein>
    <recommendedName>
        <fullName evidence="3">DUF4254 domain-containing protein</fullName>
    </recommendedName>
</protein>
<evidence type="ECO:0000313" key="1">
    <source>
        <dbReference type="EMBL" id="KTD24190.1"/>
    </source>
</evidence>
<dbReference type="RefSeq" id="WP_058453720.1">
    <property type="nucleotide sequence ID" value="NZ_CAAAIB010000001.1"/>
</dbReference>
<reference evidence="1 2" key="1">
    <citation type="submission" date="2015-11" db="EMBL/GenBank/DDBJ databases">
        <title>Genomic analysis of 38 Legionella species identifies large and diverse effector repertoires.</title>
        <authorList>
            <person name="Burstein D."/>
            <person name="Amaro F."/>
            <person name="Zusman T."/>
            <person name="Lifshitz Z."/>
            <person name="Cohen O."/>
            <person name="Gilbert J.A."/>
            <person name="Pupko T."/>
            <person name="Shuman H.A."/>
            <person name="Segal G."/>
        </authorList>
    </citation>
    <scope>NUCLEOTIDE SEQUENCE [LARGE SCALE GENOMIC DNA]</scope>
    <source>
        <strain evidence="1 2">PX-1-G2-E2</strain>
    </source>
</reference>
<organism evidence="1 2">
    <name type="scientific">Legionella maceachernii</name>
    <dbReference type="NCBI Taxonomy" id="466"/>
    <lineage>
        <taxon>Bacteria</taxon>
        <taxon>Pseudomonadati</taxon>
        <taxon>Pseudomonadota</taxon>
        <taxon>Gammaproteobacteria</taxon>
        <taxon>Legionellales</taxon>
        <taxon>Legionellaceae</taxon>
        <taxon>Legionella</taxon>
    </lineage>
</organism>
<dbReference type="OrthoDB" id="9805817at2"/>
<evidence type="ECO:0008006" key="3">
    <source>
        <dbReference type="Google" id="ProtNLM"/>
    </source>
</evidence>
<proteinExistence type="predicted"/>
<dbReference type="EMBL" id="LNYL01000051">
    <property type="protein sequence ID" value="KTD24190.1"/>
    <property type="molecule type" value="Genomic_DNA"/>
</dbReference>
<dbReference type="AlphaFoldDB" id="A0A0W0VW34"/>
<sequence>MTNAINVTEIADLHRECIVRWKNRELILSHQNFLALVEENHSFNFQLWHAEDRARRDDMGYEYVYLAKREIDHCNQQRNNRMEAMDEWLYTALKPASPNDCPVHSETPGMMIDRLSILALKAYHMDLQAKREEVGEAHRQNCYRKWQTILAQQTQLMDCLQRFFNEIITKTRTFRVYHQFKMYNDPTLNPQLYSSSAKNQTQ</sequence>
<name>A0A0W0VW34_9GAMM</name>
<accession>A0A0W0VW34</accession>
<comment type="caution">
    <text evidence="1">The sequence shown here is derived from an EMBL/GenBank/DDBJ whole genome shotgun (WGS) entry which is preliminary data.</text>
</comment>
<dbReference type="STRING" id="466.Lmac_3063"/>
<dbReference type="Pfam" id="PF14063">
    <property type="entry name" value="DUF4254"/>
    <property type="match status" value="1"/>
</dbReference>